<dbReference type="Proteomes" id="UP000035932">
    <property type="component" value="Unassembled WGS sequence"/>
</dbReference>
<accession>A0A0J6XIQ6</accession>
<gene>
    <name evidence="1" type="ORF">ACS04_21010</name>
</gene>
<organism evidence="1 2">
    <name type="scientific">Streptomyces roseus</name>
    <dbReference type="NCBI Taxonomy" id="66430"/>
    <lineage>
        <taxon>Bacteria</taxon>
        <taxon>Bacillati</taxon>
        <taxon>Actinomycetota</taxon>
        <taxon>Actinomycetes</taxon>
        <taxon>Kitasatosporales</taxon>
        <taxon>Streptomycetaceae</taxon>
        <taxon>Streptomyces</taxon>
    </lineage>
</organism>
<evidence type="ECO:0000313" key="1">
    <source>
        <dbReference type="EMBL" id="KMO95935.1"/>
    </source>
</evidence>
<dbReference type="AlphaFoldDB" id="A0A0J6XIQ6"/>
<keyword evidence="2" id="KW-1185">Reference proteome</keyword>
<dbReference type="Gene3D" id="2.60.120.10">
    <property type="entry name" value="Jelly Rolls"/>
    <property type="match status" value="1"/>
</dbReference>
<dbReference type="SUPFAM" id="SSF51182">
    <property type="entry name" value="RmlC-like cupins"/>
    <property type="match status" value="1"/>
</dbReference>
<dbReference type="RefSeq" id="WP_048478238.1">
    <property type="nucleotide sequence ID" value="NZ_JBIRUD010000007.1"/>
</dbReference>
<sequence length="122" mass="13319">MAAIVRKNFDQADETRPFVDGKGRLDLIQTARGDVGRAVFEPGWRWSEHIKPLAGTDSCQAAHTGYVVSGRMKVVMDDGASEEYGPGDFMQIEPGHDAWVLGDEQCVAVDWTGFGAYAKPDS</sequence>
<dbReference type="PATRIC" id="fig|66430.4.peg.7046"/>
<proteinExistence type="predicted"/>
<comment type="caution">
    <text evidence="1">The sequence shown here is derived from an EMBL/GenBank/DDBJ whole genome shotgun (WGS) entry which is preliminary data.</text>
</comment>
<dbReference type="OrthoDB" id="161242at2"/>
<reference evidence="1 2" key="1">
    <citation type="submission" date="2015-06" db="EMBL/GenBank/DDBJ databases">
        <title>Recapitulation of the evolution of biosynthetic gene clusters reveals hidden chemical diversity on bacterial genomes.</title>
        <authorList>
            <person name="Cruz-Morales P."/>
            <person name="Martinez-Guerrero C."/>
            <person name="Morales-Escalante M.A."/>
            <person name="Yanez-Guerra L.A."/>
            <person name="Kopp J.F."/>
            <person name="Feldmann J."/>
            <person name="Ramos-Aboites H.E."/>
            <person name="Barona-Gomez F."/>
        </authorList>
    </citation>
    <scope>NUCLEOTIDE SEQUENCE [LARGE SCALE GENOMIC DNA]</scope>
    <source>
        <strain evidence="1 2">ATCC 31245</strain>
    </source>
</reference>
<dbReference type="CDD" id="cd06990">
    <property type="entry name" value="cupin_DUF861"/>
    <property type="match status" value="1"/>
</dbReference>
<evidence type="ECO:0000313" key="2">
    <source>
        <dbReference type="Proteomes" id="UP000035932"/>
    </source>
</evidence>
<dbReference type="EMBL" id="LFML01000082">
    <property type="protein sequence ID" value="KMO95935.1"/>
    <property type="molecule type" value="Genomic_DNA"/>
</dbReference>
<protein>
    <submittedName>
        <fullName evidence="1">Cupin</fullName>
    </submittedName>
</protein>
<dbReference type="STRING" id="66430.ACS04_21010"/>
<dbReference type="InterPro" id="IPR011051">
    <property type="entry name" value="RmlC_Cupin_sf"/>
</dbReference>
<name>A0A0J6XIQ6_9ACTN</name>
<dbReference type="InterPro" id="IPR014710">
    <property type="entry name" value="RmlC-like_jellyroll"/>
</dbReference>